<organism evidence="2 3">
    <name type="scientific">Romanomermis culicivorax</name>
    <name type="common">Nematode worm</name>
    <dbReference type="NCBI Taxonomy" id="13658"/>
    <lineage>
        <taxon>Eukaryota</taxon>
        <taxon>Metazoa</taxon>
        <taxon>Ecdysozoa</taxon>
        <taxon>Nematoda</taxon>
        <taxon>Enoplea</taxon>
        <taxon>Dorylaimia</taxon>
        <taxon>Mermithida</taxon>
        <taxon>Mermithoidea</taxon>
        <taxon>Mermithidae</taxon>
        <taxon>Romanomermis</taxon>
    </lineage>
</organism>
<dbReference type="Proteomes" id="UP000887565">
    <property type="component" value="Unplaced"/>
</dbReference>
<evidence type="ECO:0000256" key="1">
    <source>
        <dbReference type="SAM" id="MobiDB-lite"/>
    </source>
</evidence>
<evidence type="ECO:0000313" key="2">
    <source>
        <dbReference type="Proteomes" id="UP000887565"/>
    </source>
</evidence>
<feature type="compositionally biased region" description="Low complexity" evidence="1">
    <location>
        <begin position="182"/>
        <end position="193"/>
    </location>
</feature>
<feature type="region of interest" description="Disordered" evidence="1">
    <location>
        <begin position="143"/>
        <end position="211"/>
    </location>
</feature>
<reference evidence="3" key="1">
    <citation type="submission" date="2022-11" db="UniProtKB">
        <authorList>
            <consortium name="WormBaseParasite"/>
        </authorList>
    </citation>
    <scope>IDENTIFICATION</scope>
</reference>
<accession>A0A915I8C1</accession>
<protein>
    <submittedName>
        <fullName evidence="3">Uncharacterized protein</fullName>
    </submittedName>
</protein>
<proteinExistence type="predicted"/>
<keyword evidence="2" id="KW-1185">Reference proteome</keyword>
<feature type="compositionally biased region" description="Low complexity" evidence="1">
    <location>
        <begin position="143"/>
        <end position="166"/>
    </location>
</feature>
<dbReference type="AlphaFoldDB" id="A0A915I8C1"/>
<dbReference type="WBParaSite" id="nRc.2.0.1.t10409-RA">
    <property type="protein sequence ID" value="nRc.2.0.1.t10409-RA"/>
    <property type="gene ID" value="nRc.2.0.1.g10409"/>
</dbReference>
<feature type="compositionally biased region" description="Polar residues" evidence="1">
    <location>
        <begin position="36"/>
        <end position="52"/>
    </location>
</feature>
<name>A0A915I8C1_ROMCU</name>
<evidence type="ECO:0000313" key="3">
    <source>
        <dbReference type="WBParaSite" id="nRc.2.0.1.t10409-RA"/>
    </source>
</evidence>
<feature type="region of interest" description="Disordered" evidence="1">
    <location>
        <begin position="1"/>
        <end position="52"/>
    </location>
</feature>
<sequence>RLRQKQRSRGATESHFRSIAAAPTSHSSTPPPYTSNNGQLFSNSQQSIPTPATPNIIQRPFSAIPFNLAPGSSPRDKFLASFSNNNLCPNNNDISSVTNNSSSPSGGSLSSYFDQSMFGINCGGTDSLFLGLSGSKLFKTPISGGHSVDSSSSPNSSSTPGSSNNNREFGVASSSGYGGAFSDPTLSPTSTTDIATTLFGLPPIRRQNQNT</sequence>